<organism evidence="1 2">
    <name type="scientific">Stentor coeruleus</name>
    <dbReference type="NCBI Taxonomy" id="5963"/>
    <lineage>
        <taxon>Eukaryota</taxon>
        <taxon>Sar</taxon>
        <taxon>Alveolata</taxon>
        <taxon>Ciliophora</taxon>
        <taxon>Postciliodesmatophora</taxon>
        <taxon>Heterotrichea</taxon>
        <taxon>Heterotrichida</taxon>
        <taxon>Stentoridae</taxon>
        <taxon>Stentor</taxon>
    </lineage>
</organism>
<gene>
    <name evidence="1" type="ORF">SteCoe_8787</name>
</gene>
<comment type="caution">
    <text evidence="1">The sequence shown here is derived from an EMBL/GenBank/DDBJ whole genome shotgun (WGS) entry which is preliminary data.</text>
</comment>
<dbReference type="Proteomes" id="UP000187209">
    <property type="component" value="Unassembled WGS sequence"/>
</dbReference>
<keyword evidence="2" id="KW-1185">Reference proteome</keyword>
<dbReference type="EMBL" id="MPUH01000133">
    <property type="protein sequence ID" value="OMJ89157.1"/>
    <property type="molecule type" value="Genomic_DNA"/>
</dbReference>
<protein>
    <submittedName>
        <fullName evidence="1">Uncharacterized protein</fullName>
    </submittedName>
</protein>
<accession>A0A1R2CJI2</accession>
<evidence type="ECO:0000313" key="2">
    <source>
        <dbReference type="Proteomes" id="UP000187209"/>
    </source>
</evidence>
<proteinExistence type="predicted"/>
<sequence>MKNSEFASIAPKRISYLNSKDILEDESRDSDASSIRIDKLSIKSAVKPIYTSEENSNPDIEFGSALSQIDYFINKAKQKIIEEYEVQLYYIKEKYHESFCGELKISDLIMSFPLFYIQESLENSQCISLNSDEENFKETLIKDSLLPIRHKIISDLCNLISALLVKWNIFNKVKYEFRTNIRSQIIKIFDLKTICRKPFNIEILWFCTAIKEKLLPQFLTVELCQYSDLLESQANEVFKILTSDFIPCIPTIEDAVGINSRAYRKKFMKNEPIPYLGINTYTELKRPTLIGKLFQKRKLQESIALTSAIEDLESIYRIFEKELIGRFLLIL</sequence>
<reference evidence="1 2" key="1">
    <citation type="submission" date="2016-11" db="EMBL/GenBank/DDBJ databases">
        <title>The macronuclear genome of Stentor coeruleus: a giant cell with tiny introns.</title>
        <authorList>
            <person name="Slabodnick M."/>
            <person name="Ruby J.G."/>
            <person name="Reiff S.B."/>
            <person name="Swart E.C."/>
            <person name="Gosai S."/>
            <person name="Prabakaran S."/>
            <person name="Witkowska E."/>
            <person name="Larue G.E."/>
            <person name="Fisher S."/>
            <person name="Freeman R.M."/>
            <person name="Gunawardena J."/>
            <person name="Chu W."/>
            <person name="Stover N.A."/>
            <person name="Gregory B.D."/>
            <person name="Nowacki M."/>
            <person name="Derisi J."/>
            <person name="Roy S.W."/>
            <person name="Marshall W.F."/>
            <person name="Sood P."/>
        </authorList>
    </citation>
    <scope>NUCLEOTIDE SEQUENCE [LARGE SCALE GENOMIC DNA]</scope>
    <source>
        <strain evidence="1">WM001</strain>
    </source>
</reference>
<evidence type="ECO:0000313" key="1">
    <source>
        <dbReference type="EMBL" id="OMJ89157.1"/>
    </source>
</evidence>
<dbReference type="AlphaFoldDB" id="A0A1R2CJI2"/>
<name>A0A1R2CJI2_9CILI</name>